<organism evidence="2 3">
    <name type="scientific">Rhabdonatronobacter sediminivivens</name>
    <dbReference type="NCBI Taxonomy" id="2743469"/>
    <lineage>
        <taxon>Bacteria</taxon>
        <taxon>Pseudomonadati</taxon>
        <taxon>Pseudomonadota</taxon>
        <taxon>Alphaproteobacteria</taxon>
        <taxon>Rhodobacterales</taxon>
        <taxon>Paracoccaceae</taxon>
        <taxon>Rhabdonatronobacter</taxon>
    </lineage>
</organism>
<dbReference type="RefSeq" id="WP_179907384.1">
    <property type="nucleotide sequence ID" value="NZ_JACBXS010000055.1"/>
</dbReference>
<reference evidence="2 3" key="1">
    <citation type="journal article" date="2000" name="Arch. Microbiol.">
        <title>Rhodobaca bogoriensis gen. nov. and sp. nov., an alkaliphilic purple nonsulfur bacterium from African Rift Valley soda lakes.</title>
        <authorList>
            <person name="Milford A.D."/>
            <person name="Achenbach L.A."/>
            <person name="Jung D.O."/>
            <person name="Madigan M.T."/>
        </authorList>
    </citation>
    <scope>NUCLEOTIDE SEQUENCE [LARGE SCALE GENOMIC DNA]</scope>
    <source>
        <strain evidence="2 3">2376</strain>
    </source>
</reference>
<feature type="domain" description="Glyoxalase-like" evidence="1">
    <location>
        <begin position="5"/>
        <end position="176"/>
    </location>
</feature>
<dbReference type="Pfam" id="PF13468">
    <property type="entry name" value="Glyoxalase_3"/>
    <property type="match status" value="1"/>
</dbReference>
<dbReference type="Gene3D" id="3.10.180.10">
    <property type="entry name" value="2,3-Dihydroxybiphenyl 1,2-Dioxygenase, domain 1"/>
    <property type="match status" value="1"/>
</dbReference>
<dbReference type="InterPro" id="IPR029068">
    <property type="entry name" value="Glyas_Bleomycin-R_OHBP_Dase"/>
</dbReference>
<evidence type="ECO:0000313" key="3">
    <source>
        <dbReference type="Proteomes" id="UP000529417"/>
    </source>
</evidence>
<sequence>MPARFDHIAIAAEDLETGAAAVEAALGVPLQQGGEHALMGTHNRLLSLGPGEYLEVITINPRAPAPDRPRWFDLDRFQGRPRPNTWIAACDDLTGALAAAPRRSGQPIDFERNGLRWRMAVPDDGQLPFDSAFPALIEWQGSASAADRLTDLGCRLEQVILTHPDPQALQAALAPVIDDPRITIEPGAAKAIRAVIRTPHGLRELA</sequence>
<dbReference type="InterPro" id="IPR025870">
    <property type="entry name" value="Glyoxalase-like_dom"/>
</dbReference>
<dbReference type="Proteomes" id="UP000529417">
    <property type="component" value="Unassembled WGS sequence"/>
</dbReference>
<dbReference type="AlphaFoldDB" id="A0A7Z0I276"/>
<proteinExistence type="predicted"/>
<evidence type="ECO:0000313" key="2">
    <source>
        <dbReference type="EMBL" id="NYS26591.1"/>
    </source>
</evidence>
<comment type="caution">
    <text evidence="2">The sequence shown here is derived from an EMBL/GenBank/DDBJ whole genome shotgun (WGS) entry which is preliminary data.</text>
</comment>
<accession>A0A7Z0I276</accession>
<dbReference type="EMBL" id="JACBXS010000055">
    <property type="protein sequence ID" value="NYS26591.1"/>
    <property type="molecule type" value="Genomic_DNA"/>
</dbReference>
<name>A0A7Z0I276_9RHOB</name>
<protein>
    <submittedName>
        <fullName evidence="2">VOC family protein</fullName>
    </submittedName>
</protein>
<gene>
    <name evidence="2" type="ORF">HUK65_16520</name>
</gene>
<evidence type="ECO:0000259" key="1">
    <source>
        <dbReference type="Pfam" id="PF13468"/>
    </source>
</evidence>
<keyword evidence="3" id="KW-1185">Reference proteome</keyword>